<feature type="compositionally biased region" description="Low complexity" evidence="4">
    <location>
        <begin position="56"/>
        <end position="68"/>
    </location>
</feature>
<feature type="coiled-coil region" evidence="3">
    <location>
        <begin position="84"/>
        <end position="111"/>
    </location>
</feature>
<feature type="compositionally biased region" description="Low complexity" evidence="4">
    <location>
        <begin position="1751"/>
        <end position="1772"/>
    </location>
</feature>
<dbReference type="Proteomes" id="UP000007799">
    <property type="component" value="Unassembled WGS sequence"/>
</dbReference>
<reference evidence="6" key="1">
    <citation type="submission" date="2009-08" db="EMBL/GenBank/DDBJ databases">
        <title>Annotation of Salpingoeca rosetta.</title>
        <authorList>
            <consortium name="The Broad Institute Genome Sequencing Platform"/>
            <person name="Russ C."/>
            <person name="Cuomo C."/>
            <person name="Burger G."/>
            <person name="Gray M.W."/>
            <person name="Holland P.W.H."/>
            <person name="King N."/>
            <person name="Lang F.B.F."/>
            <person name="Roger A.J."/>
            <person name="Ruiz-Trillo I."/>
            <person name="Young S.K."/>
            <person name="Zeng Q."/>
            <person name="Gargeya S."/>
            <person name="Alvarado L."/>
            <person name="Berlin A."/>
            <person name="Chapman S.B."/>
            <person name="Chen Z."/>
            <person name="Freedman E."/>
            <person name="Gellesch M."/>
            <person name="Goldberg J."/>
            <person name="Griggs A."/>
            <person name="Gujja S."/>
            <person name="Heilman E."/>
            <person name="Heiman D."/>
            <person name="Howarth C."/>
            <person name="Mehta T."/>
            <person name="Neiman D."/>
            <person name="Pearson M."/>
            <person name="Roberts A."/>
            <person name="Saif S."/>
            <person name="Shea T."/>
            <person name="Shenoy N."/>
            <person name="Sisk P."/>
            <person name="Stolte C."/>
            <person name="Sykes S."/>
            <person name="White J."/>
            <person name="Yandava C."/>
            <person name="Haas B."/>
            <person name="Nusbaum C."/>
            <person name="Birren B."/>
        </authorList>
    </citation>
    <scope>NUCLEOTIDE SEQUENCE [LARGE SCALE GENOMIC DNA]</scope>
    <source>
        <strain evidence="6">ATCC 50818</strain>
    </source>
</reference>
<gene>
    <name evidence="6" type="ORF">PTSG_04104</name>
</gene>
<evidence type="ECO:0000256" key="1">
    <source>
        <dbReference type="ARBA" id="ARBA00022443"/>
    </source>
</evidence>
<dbReference type="OrthoDB" id="4158657at2759"/>
<feature type="compositionally biased region" description="Basic residues" evidence="4">
    <location>
        <begin position="1508"/>
        <end position="1517"/>
    </location>
</feature>
<feature type="compositionally biased region" description="Polar residues" evidence="4">
    <location>
        <begin position="1611"/>
        <end position="1620"/>
    </location>
</feature>
<feature type="compositionally biased region" description="Low complexity" evidence="4">
    <location>
        <begin position="905"/>
        <end position="918"/>
    </location>
</feature>
<dbReference type="OMA" id="MEEKKGH"/>
<feature type="region of interest" description="Disordered" evidence="4">
    <location>
        <begin position="1751"/>
        <end position="1804"/>
    </location>
</feature>
<dbReference type="PANTHER" id="PTHR43941">
    <property type="entry name" value="STRUCTURAL MAINTENANCE OF CHROMOSOMES PROTEIN 2"/>
    <property type="match status" value="1"/>
</dbReference>
<evidence type="ECO:0000256" key="2">
    <source>
        <dbReference type="PROSITE-ProRule" id="PRU00192"/>
    </source>
</evidence>
<dbReference type="InParanoid" id="F2U6L5"/>
<feature type="region of interest" description="Disordered" evidence="4">
    <location>
        <begin position="900"/>
        <end position="926"/>
    </location>
</feature>
<feature type="region of interest" description="Disordered" evidence="4">
    <location>
        <begin position="1592"/>
        <end position="1624"/>
    </location>
</feature>
<dbReference type="SUPFAM" id="SSF50044">
    <property type="entry name" value="SH3-domain"/>
    <property type="match status" value="2"/>
</dbReference>
<feature type="region of interest" description="Disordered" evidence="4">
    <location>
        <begin position="1030"/>
        <end position="1060"/>
    </location>
</feature>
<feature type="region of interest" description="Disordered" evidence="4">
    <location>
        <begin position="772"/>
        <end position="816"/>
    </location>
</feature>
<evidence type="ECO:0000256" key="3">
    <source>
        <dbReference type="SAM" id="Coils"/>
    </source>
</evidence>
<feature type="region of interest" description="Disordered" evidence="4">
    <location>
        <begin position="977"/>
        <end position="1003"/>
    </location>
</feature>
<dbReference type="PANTHER" id="PTHR43941:SF1">
    <property type="entry name" value="STRUCTURAL MAINTENANCE OF CHROMOSOMES PROTEIN 2"/>
    <property type="match status" value="1"/>
</dbReference>
<feature type="compositionally biased region" description="Polar residues" evidence="4">
    <location>
        <begin position="1130"/>
        <end position="1139"/>
    </location>
</feature>
<evidence type="ECO:0000313" key="7">
    <source>
        <dbReference type="Proteomes" id="UP000007799"/>
    </source>
</evidence>
<feature type="region of interest" description="Disordered" evidence="4">
    <location>
        <begin position="1444"/>
        <end position="1519"/>
    </location>
</feature>
<sequence>MSATVSSLRRELKQAKEALEQRKGEIEELKRKHRLDLDRQRKQFELKYGEASSHLSSPRQTPTSTPTHTLKRSVTFADGTSPAKADLKHTVQQQEHEIARLKAEVQHLRGTGHSIVIEEDGSGAHELRRSHEALVAEKLSLEWRFSKLYRKYDRAHRENVVLVTRVESLERELAALKEGKPSPEADAAVSRAKELEKKVADLQAQLKTAQQQAAAAAPKPSQPDASNQELHMKLAETEDALQNAQVVAAGMAARISALEDAGAAAARATQERDTALAEIAQLKAALNDKLGISMDDVTNLDGLDHEQLKRVAGALKRRMAVLELDNTRQRAAQAQLQRQLFDAQCKVGEAAAKLQATEETSTARVDAIQRRLFEAERAAAHPHDTSAAAQLKLENYDLHAQVRGQTEALNEMTAKVNAATADRDAAKTAAVQAEAQLKALQLENEHLRQMRQQLVADMRGHTDQAAADRALLAAFQREADEAAAMATRLLMDNAELQAKIEGEAADREALAGVFAHAAAQQARADRLQAALGFVDDVATAAAATEVVATPDDADNVGDSTAKQQQEQQQKKKGAGDEGDMAPPAALAERLAAALHDVDAAAGLTPRRRIAHLDWRDGASAEADVNSNSRSSSAEAAASPAQQKLAAAQWRAAAEQANARRLAKDVEKERERRRTGEAILRQELATANAKEDDARTRLSRALYANELLCAAQPATAALANAEQDRDLHAHRVEELQTRVGELTALTAELRQTATEAQLRAASAAQELEQARAALKSRVRRPIPSRQSSTSQGLARTSPTPLTRGGSGSGRATPSSPLVVGVSATNLLASSPPPGGADVQALERALADLEAEHDNEKLQAAGAHGRLVAAEDGLARLGAAEANALIERMRADRLEREVEVLRKHNQQHQQHQQHQVSQQQREGGDDATHGTVAALEGTVSRLEQDMLAKDSHAQELEVRHRVEQQQLAAQLEAASARADRLARRLEAQSSSKENTPSNTNGDSSALATQVDELKLSLSATIRELEDARAQLAQLQQQQQQQQQQQAEQGDSTSRASASPQSSKLAALDLSNMSDGDADMDALRQLIDEACGTSEALAANLATMQHTPRQVSAEADKLAQTLEVAQRVAARLEQQQDSTTPDEVTEVEKAQRASASAETEQLHSDLRQARDEITKLTDDNDILANEVEAKQAQVDDLKRNMHEMAQQIANGGGESVPLADYRQVQDVLRDTEKRLHEQEKANATMGATVEALEARVQAATQAQAEAEEEKENVQAKLMAAEVELARLRASEDPSRVQELEELIRTLSEDVSEGHKKRKELQQEIQDKDQLLQDAHQQARQARLDKEVAEDRATRLQASVSDLTEANERLRSDNRQMRDEVDELKRRVKTLEEELRQLVAAIARLLGIPEQKVTAAYLASLPPMSQDGIAIDRELLQRANDPHARAVLNGSMDELRGAGRQSRRAWTPESGRFMRFRDGSASRPESALSSHYGGGRRSSDRTRPPSSASEHSRHRSRHPRPYPRTAVAIYDHVPDPQASDQEVALRQGDSVLILGPPRRDGLQLVAIRGNRGLAPASHLKELRGKQPRTRLLQQLSGDGVHARTRSGAGSRDDLTSASAQTANTAFPPGAAKMMRARHDFDPSEVAESSAPKDEMLSLKKGDLLTVNVWAPREDGFAKAMAEDGDMGLVPLAFLEDASVEPEPSTNQQLPLPGQTYQERLGGTVRPEEHTPTTVRVGMREPEGPTVRLNGGITAQGSAPSTAASTAAAAAQKGATADDAEEDEAAVQPMSRDALDAAIHTRPSKRRSGLAKLILGSPKHKYKPGAVVAPM</sequence>
<evidence type="ECO:0000313" key="6">
    <source>
        <dbReference type="EMBL" id="EGD83497.1"/>
    </source>
</evidence>
<dbReference type="Gene3D" id="2.30.30.40">
    <property type="entry name" value="SH3 Domains"/>
    <property type="match status" value="1"/>
</dbReference>
<feature type="region of interest" description="Disordered" evidence="4">
    <location>
        <begin position="549"/>
        <end position="581"/>
    </location>
</feature>
<feature type="region of interest" description="Disordered" evidence="4">
    <location>
        <begin position="1129"/>
        <end position="1165"/>
    </location>
</feature>
<name>F2U6L5_SALR5</name>
<organism evidence="7">
    <name type="scientific">Salpingoeca rosetta (strain ATCC 50818 / BSB-021)</name>
    <dbReference type="NCBI Taxonomy" id="946362"/>
    <lineage>
        <taxon>Eukaryota</taxon>
        <taxon>Choanoflagellata</taxon>
        <taxon>Craspedida</taxon>
        <taxon>Salpingoecidae</taxon>
        <taxon>Salpingoeca</taxon>
    </lineage>
</organism>
<feature type="coiled-coil region" evidence="3">
    <location>
        <begin position="717"/>
        <end position="772"/>
    </location>
</feature>
<dbReference type="SMART" id="SM00326">
    <property type="entry name" value="SH3"/>
    <property type="match status" value="2"/>
</dbReference>
<dbReference type="InterPro" id="IPR036028">
    <property type="entry name" value="SH3-like_dom_sf"/>
</dbReference>
<feature type="compositionally biased region" description="Polar residues" evidence="4">
    <location>
        <begin position="986"/>
        <end position="1003"/>
    </location>
</feature>
<dbReference type="PROSITE" id="PS50002">
    <property type="entry name" value="SH3"/>
    <property type="match status" value="2"/>
</dbReference>
<dbReference type="RefSeq" id="XP_004995001.1">
    <property type="nucleotide sequence ID" value="XM_004994944.1"/>
</dbReference>
<keyword evidence="3" id="KW-0175">Coiled coil</keyword>
<protein>
    <recommendedName>
        <fullName evidence="5">SH3 domain-containing protein</fullName>
    </recommendedName>
</protein>
<accession>F2U6L5</accession>
<dbReference type="EMBL" id="GL832963">
    <property type="protein sequence ID" value="EGD83497.1"/>
    <property type="molecule type" value="Genomic_DNA"/>
</dbReference>
<keyword evidence="1 2" id="KW-0728">SH3 domain</keyword>
<feature type="coiled-coil region" evidence="3">
    <location>
        <begin position="152"/>
        <end position="325"/>
    </location>
</feature>
<dbReference type="STRING" id="946362.F2U6L5"/>
<dbReference type="eggNOG" id="KOG3632">
    <property type="taxonomic scope" value="Eukaryota"/>
</dbReference>
<feature type="compositionally biased region" description="Polar residues" evidence="4">
    <location>
        <begin position="783"/>
        <end position="799"/>
    </location>
</feature>
<feature type="compositionally biased region" description="Low complexity" evidence="4">
    <location>
        <begin position="626"/>
        <end position="644"/>
    </location>
</feature>
<feature type="coiled-coil region" evidence="3">
    <location>
        <begin position="409"/>
        <end position="457"/>
    </location>
</feature>
<feature type="coiled-coil region" evidence="3">
    <location>
        <begin position="5"/>
        <end position="36"/>
    </location>
</feature>
<dbReference type="GeneID" id="16075579"/>
<feature type="domain" description="SH3" evidence="5">
    <location>
        <begin position="1625"/>
        <end position="1695"/>
    </location>
</feature>
<feature type="region of interest" description="Disordered" evidence="4">
    <location>
        <begin position="620"/>
        <end position="644"/>
    </location>
</feature>
<keyword evidence="7" id="KW-1185">Reference proteome</keyword>
<evidence type="ECO:0000256" key="4">
    <source>
        <dbReference type="SAM" id="MobiDB-lite"/>
    </source>
</evidence>
<feature type="region of interest" description="Disordered" evidence="4">
    <location>
        <begin position="46"/>
        <end position="68"/>
    </location>
</feature>
<proteinExistence type="predicted"/>
<evidence type="ECO:0000259" key="5">
    <source>
        <dbReference type="PROSITE" id="PS50002"/>
    </source>
</evidence>
<feature type="domain" description="SH3" evidence="5">
    <location>
        <begin position="1517"/>
        <end position="1580"/>
    </location>
</feature>
<dbReference type="KEGG" id="sre:PTSG_04104"/>
<dbReference type="InterPro" id="IPR001452">
    <property type="entry name" value="SH3_domain"/>
</dbReference>